<dbReference type="Pfam" id="PF07715">
    <property type="entry name" value="Plug"/>
    <property type="match status" value="1"/>
</dbReference>
<keyword evidence="3 11" id="KW-0813">Transport</keyword>
<dbReference type="RefSeq" id="WP_153660563.1">
    <property type="nucleotide sequence ID" value="NZ_JBHRTM010000008.1"/>
</dbReference>
<evidence type="ECO:0000256" key="5">
    <source>
        <dbReference type="ARBA" id="ARBA00022692"/>
    </source>
</evidence>
<evidence type="ECO:0000256" key="10">
    <source>
        <dbReference type="ARBA" id="ARBA00023237"/>
    </source>
</evidence>
<evidence type="ECO:0000256" key="9">
    <source>
        <dbReference type="ARBA" id="ARBA00023170"/>
    </source>
</evidence>
<keyword evidence="8 11" id="KW-0472">Membrane</keyword>
<dbReference type="InterPro" id="IPR000531">
    <property type="entry name" value="Beta-barrel_TonB"/>
</dbReference>
<dbReference type="Pfam" id="PF00593">
    <property type="entry name" value="TonB_dep_Rec_b-barrel"/>
    <property type="match status" value="1"/>
</dbReference>
<protein>
    <submittedName>
        <fullName evidence="17">TonB-dependent receptor</fullName>
    </submittedName>
</protein>
<keyword evidence="4 11" id="KW-1134">Transmembrane beta strand</keyword>
<evidence type="ECO:0000256" key="14">
    <source>
        <dbReference type="SAM" id="SignalP"/>
    </source>
</evidence>
<reference evidence="17 18" key="1">
    <citation type="submission" date="2020-02" db="EMBL/GenBank/DDBJ databases">
        <title>Shewanella WXL01 sp. nov., a marine bacterium isolated from green algae in Luhuitou Fringing Reef (Northern South China Sea).</title>
        <authorList>
            <person name="Wang X."/>
        </authorList>
    </citation>
    <scope>NUCLEOTIDE SEQUENCE [LARGE SCALE GENOMIC DNA]</scope>
    <source>
        <strain evidence="17 18">MCCC 1A01895</strain>
    </source>
</reference>
<dbReference type="PROSITE" id="PS01156">
    <property type="entry name" value="TONB_DEPENDENT_REC_2"/>
    <property type="match status" value="1"/>
</dbReference>
<comment type="subcellular location">
    <subcellularLocation>
        <location evidence="1 11">Cell outer membrane</location>
        <topology evidence="1 11">Multi-pass membrane protein</topology>
    </subcellularLocation>
</comment>
<organism evidence="17 18">
    <name type="scientific">Shewanella intestini</name>
    <dbReference type="NCBI Taxonomy" id="2017544"/>
    <lineage>
        <taxon>Bacteria</taxon>
        <taxon>Pseudomonadati</taxon>
        <taxon>Pseudomonadota</taxon>
        <taxon>Gammaproteobacteria</taxon>
        <taxon>Alteromonadales</taxon>
        <taxon>Shewanellaceae</taxon>
        <taxon>Shewanella</taxon>
    </lineage>
</organism>
<keyword evidence="7 13" id="KW-0798">TonB box</keyword>
<dbReference type="InterPro" id="IPR012910">
    <property type="entry name" value="Plug_dom"/>
</dbReference>
<keyword evidence="10 11" id="KW-0998">Cell outer membrane</keyword>
<evidence type="ECO:0000256" key="1">
    <source>
        <dbReference type="ARBA" id="ARBA00004571"/>
    </source>
</evidence>
<dbReference type="InterPro" id="IPR037066">
    <property type="entry name" value="Plug_dom_sf"/>
</dbReference>
<feature type="short sequence motif" description="TonB C-terminal box" evidence="12">
    <location>
        <begin position="659"/>
        <end position="676"/>
    </location>
</feature>
<name>A0ABS5HYN3_9GAMM</name>
<feature type="chain" id="PRO_5045284999" evidence="14">
    <location>
        <begin position="25"/>
        <end position="676"/>
    </location>
</feature>
<evidence type="ECO:0000259" key="16">
    <source>
        <dbReference type="Pfam" id="PF07715"/>
    </source>
</evidence>
<accession>A0ABS5HYN3</accession>
<evidence type="ECO:0000313" key="18">
    <source>
        <dbReference type="Proteomes" id="UP000811844"/>
    </source>
</evidence>
<feature type="signal peptide" evidence="14">
    <location>
        <begin position="1"/>
        <end position="24"/>
    </location>
</feature>
<evidence type="ECO:0000256" key="6">
    <source>
        <dbReference type="ARBA" id="ARBA00022729"/>
    </source>
</evidence>
<dbReference type="Proteomes" id="UP000811844">
    <property type="component" value="Unassembled WGS sequence"/>
</dbReference>
<dbReference type="InterPro" id="IPR036942">
    <property type="entry name" value="Beta-barrel_TonB_sf"/>
</dbReference>
<evidence type="ECO:0000256" key="13">
    <source>
        <dbReference type="RuleBase" id="RU003357"/>
    </source>
</evidence>
<keyword evidence="9 17" id="KW-0675">Receptor</keyword>
<evidence type="ECO:0000256" key="2">
    <source>
        <dbReference type="ARBA" id="ARBA00008143"/>
    </source>
</evidence>
<evidence type="ECO:0000313" key="17">
    <source>
        <dbReference type="EMBL" id="MBR9726900.1"/>
    </source>
</evidence>
<gene>
    <name evidence="17" type="ORF">G3R48_02690</name>
</gene>
<dbReference type="InterPro" id="IPR010917">
    <property type="entry name" value="TonB_rcpt_CS"/>
</dbReference>
<comment type="similarity">
    <text evidence="2">Belongs to the TonB-dependent receptor family. Hemoglobin/haptoglobin binding protein subfamily.</text>
</comment>
<dbReference type="Gene3D" id="2.40.170.20">
    <property type="entry name" value="TonB-dependent receptor, beta-barrel domain"/>
    <property type="match status" value="1"/>
</dbReference>
<feature type="domain" description="TonB-dependent receptor plug" evidence="16">
    <location>
        <begin position="49"/>
        <end position="145"/>
    </location>
</feature>
<feature type="domain" description="TonB-dependent receptor-like beta-barrel" evidence="15">
    <location>
        <begin position="240"/>
        <end position="650"/>
    </location>
</feature>
<evidence type="ECO:0000256" key="7">
    <source>
        <dbReference type="ARBA" id="ARBA00023077"/>
    </source>
</evidence>
<proteinExistence type="inferred from homology"/>
<keyword evidence="18" id="KW-1185">Reference proteome</keyword>
<dbReference type="EMBL" id="JAAIKR010000001">
    <property type="protein sequence ID" value="MBR9726900.1"/>
    <property type="molecule type" value="Genomic_DNA"/>
</dbReference>
<dbReference type="PROSITE" id="PS52016">
    <property type="entry name" value="TONB_DEPENDENT_REC_3"/>
    <property type="match status" value="1"/>
</dbReference>
<evidence type="ECO:0000256" key="8">
    <source>
        <dbReference type="ARBA" id="ARBA00023136"/>
    </source>
</evidence>
<evidence type="ECO:0000256" key="11">
    <source>
        <dbReference type="PROSITE-ProRule" id="PRU01360"/>
    </source>
</evidence>
<dbReference type="PROSITE" id="PS51257">
    <property type="entry name" value="PROKAR_LIPOPROTEIN"/>
    <property type="match status" value="1"/>
</dbReference>
<evidence type="ECO:0000256" key="3">
    <source>
        <dbReference type="ARBA" id="ARBA00022448"/>
    </source>
</evidence>
<keyword evidence="6 14" id="KW-0732">Signal</keyword>
<sequence length="676" mass="75771">MVKLTKTKLAVIIYGVMSCHSAFAADDVFKLGEIVVSDDTGVKDISMNNSISAEKIAMIGAKTVADALDYVPGVHVAQSSKGEKFITIQGFEQDKVLILLDGVPYYETNYGQLDLNQIPANIISRIDVTKGASSVLYGPNGMGGVVNIITKKGQEGIGGEVNASIGQNGKSHQSASISMGKNGFSLLGSVEHQKRDSYRMSNDFEPVESYVKDHHGHLPKHLVVEDGGDRNNSSYESTNVWLRGGYTNENSEFFASVFNLDTERGLPYNTRNNKVFDDFSSFANISEYKDSGIDLSGRHKVNDWLQFRALAYHHMHKDSYESFDTPEKNEKLAVSSFNDYTTGGTVFTDMTLADWNSLSLSVSYKNDVHKKKNVAYFDSSDSYPYKRSELNTLSFAAENTMTFGGLNVVAGIAYHDQTVKEDAKDKLKTGRDGSDTLDPMVGVSYIFDNAGMLYSSIAQKTRFATFSEMYDDTGARHDLKPERNTSYTLGWKNDLDIDLLNNVDISVFYHDVTDRIEEVYIPDPTDPHGKIQLNQNIGKSAMYGIELSTSSQLSENVSFSMNYSYTHARNKSDGRESDYFRDTPENSLTGILNWYQPWLDMDSNLRVRYRTDVLINVDDDEWESEMLTVDIGLKKNFTPELSAYFNLNNLLDESFYQGYGQPNEGRSYEVGLKYRF</sequence>
<dbReference type="Gene3D" id="2.170.130.10">
    <property type="entry name" value="TonB-dependent receptor, plug domain"/>
    <property type="match status" value="1"/>
</dbReference>
<dbReference type="CDD" id="cd01347">
    <property type="entry name" value="ligand_gated_channel"/>
    <property type="match status" value="1"/>
</dbReference>
<dbReference type="PANTHER" id="PTHR30069">
    <property type="entry name" value="TONB-DEPENDENT OUTER MEMBRANE RECEPTOR"/>
    <property type="match status" value="1"/>
</dbReference>
<dbReference type="InterPro" id="IPR039426">
    <property type="entry name" value="TonB-dep_rcpt-like"/>
</dbReference>
<evidence type="ECO:0000259" key="15">
    <source>
        <dbReference type="Pfam" id="PF00593"/>
    </source>
</evidence>
<keyword evidence="5 11" id="KW-0812">Transmembrane</keyword>
<comment type="caution">
    <text evidence="17">The sequence shown here is derived from an EMBL/GenBank/DDBJ whole genome shotgun (WGS) entry which is preliminary data.</text>
</comment>
<evidence type="ECO:0000256" key="12">
    <source>
        <dbReference type="PROSITE-ProRule" id="PRU10144"/>
    </source>
</evidence>
<dbReference type="PANTHER" id="PTHR30069:SF29">
    <property type="entry name" value="HEMOGLOBIN AND HEMOGLOBIN-HAPTOGLOBIN-BINDING PROTEIN 1-RELATED"/>
    <property type="match status" value="1"/>
</dbReference>
<dbReference type="SUPFAM" id="SSF56935">
    <property type="entry name" value="Porins"/>
    <property type="match status" value="1"/>
</dbReference>
<evidence type="ECO:0000256" key="4">
    <source>
        <dbReference type="ARBA" id="ARBA00022452"/>
    </source>
</evidence>